<dbReference type="Proteomes" id="UP000029482">
    <property type="component" value="Chromosome"/>
</dbReference>
<dbReference type="InterPro" id="IPR012349">
    <property type="entry name" value="Split_barrel_FMN-bd"/>
</dbReference>
<name>A0A089XCM0_STRGA</name>
<dbReference type="InterPro" id="IPR002563">
    <property type="entry name" value="Flavin_Rdtase-like_dom"/>
</dbReference>
<dbReference type="SMART" id="SM00903">
    <property type="entry name" value="Flavin_Reduct"/>
    <property type="match status" value="1"/>
</dbReference>
<accession>A0A089XCM0</accession>
<dbReference type="STRING" id="1907.SGLAU_28995"/>
<evidence type="ECO:0000256" key="1">
    <source>
        <dbReference type="ARBA" id="ARBA00008898"/>
    </source>
</evidence>
<evidence type="ECO:0000256" key="2">
    <source>
        <dbReference type="ARBA" id="ARBA00023002"/>
    </source>
</evidence>
<dbReference type="EMBL" id="CP009438">
    <property type="protein sequence ID" value="AIS01733.1"/>
    <property type="molecule type" value="Genomic_DNA"/>
</dbReference>
<keyword evidence="5" id="KW-1185">Reference proteome</keyword>
<dbReference type="KEGG" id="sgu:SGLAU_28995"/>
<gene>
    <name evidence="4" type="ORF">SGLAU_28995</name>
</gene>
<dbReference type="PANTHER" id="PTHR30466">
    <property type="entry name" value="FLAVIN REDUCTASE"/>
    <property type="match status" value="1"/>
</dbReference>
<dbReference type="Gene3D" id="2.30.110.10">
    <property type="entry name" value="Electron Transport, Fmn-binding Protein, Chain A"/>
    <property type="match status" value="1"/>
</dbReference>
<sequence>MDSLTVPGAKEKLPAPVDGETLREVCGRFVTGVAVITFQGADREPTGLTVNSFTSVSLTPALVLFCVHRDSRALTAVEAAGAFAVNILAADQKELCRAFAARDTARFAGLAHRSGATGSPLIADSLGYLDCRVHGIVPGGDHAIVLGEVVDLGLLREEPPLAFFRSAHPRLEVRA</sequence>
<dbReference type="Pfam" id="PF01613">
    <property type="entry name" value="Flavin_Reduct"/>
    <property type="match status" value="1"/>
</dbReference>
<keyword evidence="2" id="KW-0560">Oxidoreductase</keyword>
<reference evidence="5" key="1">
    <citation type="journal article" date="2015" name="J. Biotechnol.">
        <title>Complete genome sequence of the actinobacterium Streptomyces glaucescens GLA.O (DSM 40922) consisting of a linear chromosome and one linear plasmid.</title>
        <authorList>
            <person name="Ortseifen V."/>
            <person name="Winkler A."/>
            <person name="Albersmeier A."/>
            <person name="Wendler S."/>
            <person name="Puhler A."/>
            <person name="Kalinowski J."/>
            <person name="Ruckert C."/>
        </authorList>
    </citation>
    <scope>NUCLEOTIDE SEQUENCE [LARGE SCALE GENOMIC DNA]</scope>
    <source>
        <strain evidence="5">DSM 40922 / GLA O</strain>
    </source>
</reference>
<evidence type="ECO:0000259" key="3">
    <source>
        <dbReference type="SMART" id="SM00903"/>
    </source>
</evidence>
<dbReference type="PANTHER" id="PTHR30466:SF11">
    <property type="entry name" value="FLAVIN-DEPENDENT MONOOXYGENASE, REDUCTASE SUBUNIT HSAB"/>
    <property type="match status" value="1"/>
</dbReference>
<proteinExistence type="inferred from homology"/>
<dbReference type="HOGENOM" id="CLU_059021_1_0_11"/>
<dbReference type="SUPFAM" id="SSF50475">
    <property type="entry name" value="FMN-binding split barrel"/>
    <property type="match status" value="1"/>
</dbReference>
<feature type="domain" description="Flavin reductase like" evidence="3">
    <location>
        <begin position="26"/>
        <end position="170"/>
    </location>
</feature>
<evidence type="ECO:0000313" key="4">
    <source>
        <dbReference type="EMBL" id="AIS01733.1"/>
    </source>
</evidence>
<protein>
    <recommendedName>
        <fullName evidence="3">Flavin reductase like domain-containing protein</fullName>
    </recommendedName>
</protein>
<dbReference type="eggNOG" id="COG1853">
    <property type="taxonomic scope" value="Bacteria"/>
</dbReference>
<organism evidence="4 5">
    <name type="scientific">Streptomyces glaucescens</name>
    <dbReference type="NCBI Taxonomy" id="1907"/>
    <lineage>
        <taxon>Bacteria</taxon>
        <taxon>Bacillati</taxon>
        <taxon>Actinomycetota</taxon>
        <taxon>Actinomycetes</taxon>
        <taxon>Kitasatosporales</taxon>
        <taxon>Streptomycetaceae</taxon>
        <taxon>Streptomyces</taxon>
    </lineage>
</organism>
<dbReference type="InterPro" id="IPR050268">
    <property type="entry name" value="NADH-dep_flavin_reductase"/>
</dbReference>
<dbReference type="AlphaFoldDB" id="A0A089XCM0"/>
<evidence type="ECO:0000313" key="5">
    <source>
        <dbReference type="Proteomes" id="UP000029482"/>
    </source>
</evidence>
<dbReference type="GO" id="GO:0042602">
    <property type="term" value="F:riboflavin reductase (NADPH) activity"/>
    <property type="evidence" value="ECO:0007669"/>
    <property type="project" value="TreeGrafter"/>
</dbReference>
<comment type="similarity">
    <text evidence="1">Belongs to the non-flavoprotein flavin reductase family.</text>
</comment>
<dbReference type="GO" id="GO:0010181">
    <property type="term" value="F:FMN binding"/>
    <property type="evidence" value="ECO:0007669"/>
    <property type="project" value="InterPro"/>
</dbReference>